<dbReference type="InterPro" id="IPR041602">
    <property type="entry name" value="Quercetinase_C"/>
</dbReference>
<dbReference type="Pfam" id="PF17954">
    <property type="entry name" value="Pirin_C_2"/>
    <property type="match status" value="1"/>
</dbReference>
<comment type="similarity">
    <text evidence="1 2">Belongs to the pirin family.</text>
</comment>
<evidence type="ECO:0000256" key="2">
    <source>
        <dbReference type="RuleBase" id="RU003457"/>
    </source>
</evidence>
<dbReference type="InterPro" id="IPR011051">
    <property type="entry name" value="RmlC_Cupin_sf"/>
</dbReference>
<dbReference type="InterPro" id="IPR003829">
    <property type="entry name" value="Pirin_N_dom"/>
</dbReference>
<dbReference type="Proteomes" id="UP001058713">
    <property type="component" value="Chromosome"/>
</dbReference>
<feature type="domain" description="Pirin N-terminal" evidence="3">
    <location>
        <begin position="5"/>
        <end position="41"/>
    </location>
</feature>
<name>A0A9Q9HKX1_LEICA</name>
<reference evidence="5" key="1">
    <citation type="submission" date="2021-08" db="EMBL/GenBank/DDBJ databases">
        <authorList>
            <person name="Nwanade C."/>
            <person name="Wang M."/>
            <person name="Masoudi A."/>
            <person name="Yu Z."/>
            <person name="Liu J."/>
        </authorList>
    </citation>
    <scope>NUCLEOTIDE SEQUENCE</scope>
    <source>
        <strain evidence="5">S122</strain>
    </source>
</reference>
<evidence type="ECO:0000313" key="5">
    <source>
        <dbReference type="EMBL" id="UWQ54045.1"/>
    </source>
</evidence>
<dbReference type="Pfam" id="PF02678">
    <property type="entry name" value="Pirin"/>
    <property type="match status" value="1"/>
</dbReference>
<dbReference type="EMBL" id="CP081070">
    <property type="protein sequence ID" value="UWQ54045.1"/>
    <property type="molecule type" value="Genomic_DNA"/>
</dbReference>
<gene>
    <name evidence="5" type="ORF">K3721_00435</name>
</gene>
<sequence>MPVHNGTVKSKGLQVITAGTGILHNEVNNSRTKPMRARQIWFEPRARGLASAYSSKELDTADHSNRFQLVLSPDGAEGSLVVQQEVRLSYGSFDRRSVLNFSPSSPDRSLYIFMIEGEATAVGRVLRKGDVLGLLRAGDVAVEAAAGAELLIFELPASEIS</sequence>
<feature type="domain" description="Quercetin 2,3-dioxygenase C-terminal cupin" evidence="4">
    <location>
        <begin position="69"/>
        <end position="155"/>
    </location>
</feature>
<dbReference type="PANTHER" id="PTHR43212">
    <property type="entry name" value="QUERCETIN 2,3-DIOXYGENASE"/>
    <property type="match status" value="1"/>
</dbReference>
<accession>A0A9Q9HKX1</accession>
<protein>
    <submittedName>
        <fullName evidence="5">Pirin family protein</fullName>
    </submittedName>
</protein>
<evidence type="ECO:0000313" key="6">
    <source>
        <dbReference type="Proteomes" id="UP001058713"/>
    </source>
</evidence>
<evidence type="ECO:0000256" key="1">
    <source>
        <dbReference type="ARBA" id="ARBA00008416"/>
    </source>
</evidence>
<evidence type="ECO:0000259" key="4">
    <source>
        <dbReference type="Pfam" id="PF17954"/>
    </source>
</evidence>
<proteinExistence type="inferred from homology"/>
<organism evidence="5 6">
    <name type="scientific">Leisingera caerulea</name>
    <name type="common">Phaeobacter caeruleus</name>
    <dbReference type="NCBI Taxonomy" id="506591"/>
    <lineage>
        <taxon>Bacteria</taxon>
        <taxon>Pseudomonadati</taxon>
        <taxon>Pseudomonadota</taxon>
        <taxon>Alphaproteobacteria</taxon>
        <taxon>Rhodobacterales</taxon>
        <taxon>Roseobacteraceae</taxon>
        <taxon>Leisingera</taxon>
    </lineage>
</organism>
<dbReference type="Gene3D" id="2.60.120.10">
    <property type="entry name" value="Jelly Rolls"/>
    <property type="match status" value="2"/>
</dbReference>
<evidence type="ECO:0000259" key="3">
    <source>
        <dbReference type="Pfam" id="PF02678"/>
    </source>
</evidence>
<dbReference type="KEGG" id="lcae:K3721_00435"/>
<dbReference type="PANTHER" id="PTHR43212:SF3">
    <property type="entry name" value="QUERCETIN 2,3-DIOXYGENASE"/>
    <property type="match status" value="1"/>
</dbReference>
<dbReference type="InterPro" id="IPR012093">
    <property type="entry name" value="Pirin"/>
</dbReference>
<dbReference type="AlphaFoldDB" id="A0A9Q9HKX1"/>
<dbReference type="SUPFAM" id="SSF51182">
    <property type="entry name" value="RmlC-like cupins"/>
    <property type="match status" value="1"/>
</dbReference>
<dbReference type="InterPro" id="IPR014710">
    <property type="entry name" value="RmlC-like_jellyroll"/>
</dbReference>